<keyword evidence="4" id="KW-1185">Reference proteome</keyword>
<gene>
    <name evidence="3" type="ORF">CSCA_2994</name>
</gene>
<protein>
    <recommendedName>
        <fullName evidence="5">Hemolysin XhlA</fullName>
    </recommendedName>
</protein>
<organism evidence="3 4">
    <name type="scientific">Clostridium scatologenes</name>
    <dbReference type="NCBI Taxonomy" id="1548"/>
    <lineage>
        <taxon>Bacteria</taxon>
        <taxon>Bacillati</taxon>
        <taxon>Bacillota</taxon>
        <taxon>Clostridia</taxon>
        <taxon>Eubacteriales</taxon>
        <taxon>Clostridiaceae</taxon>
        <taxon>Clostridium</taxon>
    </lineage>
</organism>
<evidence type="ECO:0008006" key="5">
    <source>
        <dbReference type="Google" id="ProtNLM"/>
    </source>
</evidence>
<evidence type="ECO:0000313" key="4">
    <source>
        <dbReference type="Proteomes" id="UP000033115"/>
    </source>
</evidence>
<keyword evidence="2" id="KW-1133">Transmembrane helix</keyword>
<feature type="transmembrane region" description="Helical" evidence="2">
    <location>
        <begin position="45"/>
        <end position="64"/>
    </location>
</feature>
<dbReference type="KEGG" id="csq:CSCA_2994"/>
<keyword evidence="2" id="KW-0812">Transmembrane</keyword>
<evidence type="ECO:0000313" key="3">
    <source>
        <dbReference type="EMBL" id="AKA70119.1"/>
    </source>
</evidence>
<dbReference type="STRING" id="1548.CSCA_2994"/>
<evidence type="ECO:0000256" key="1">
    <source>
        <dbReference type="SAM" id="Coils"/>
    </source>
</evidence>
<name>A0A0E3M7A1_CLOSL</name>
<proteinExistence type="predicted"/>
<dbReference type="AlphaFoldDB" id="A0A0E3M7A1"/>
<accession>A0A0E3M7A1</accession>
<evidence type="ECO:0000256" key="2">
    <source>
        <dbReference type="SAM" id="Phobius"/>
    </source>
</evidence>
<keyword evidence="1" id="KW-0175">Coiled coil</keyword>
<sequence>MNNEDIKDKIEDHEQRLREVEKSQSEFKIEIKNLCDSLKTLTNTIKWFCGIWVTSLLGFFFYAIQNHIFK</sequence>
<dbReference type="Pfam" id="PF10779">
    <property type="entry name" value="XhlA"/>
    <property type="match status" value="1"/>
</dbReference>
<reference evidence="3 4" key="1">
    <citation type="journal article" date="2015" name="J. Biotechnol.">
        <title>Complete genome sequence of a malodorant-producing acetogen, Clostridium scatologenes ATCC 25775(T).</title>
        <authorList>
            <person name="Zhu Z."/>
            <person name="Guo T."/>
            <person name="Zheng H."/>
            <person name="Song T."/>
            <person name="Ouyang P."/>
            <person name="Xie J."/>
        </authorList>
    </citation>
    <scope>NUCLEOTIDE SEQUENCE [LARGE SCALE GENOMIC DNA]</scope>
    <source>
        <strain evidence="3 4">ATCC 25775</strain>
    </source>
</reference>
<dbReference type="EMBL" id="CP009933">
    <property type="protein sequence ID" value="AKA70119.1"/>
    <property type="molecule type" value="Genomic_DNA"/>
</dbReference>
<dbReference type="HOGENOM" id="CLU_191307_0_0_9"/>
<keyword evidence="2" id="KW-0472">Membrane</keyword>
<dbReference type="InterPro" id="IPR019715">
    <property type="entry name" value="Haemolysin_XhlA"/>
</dbReference>
<dbReference type="RefSeq" id="WP_029160910.1">
    <property type="nucleotide sequence ID" value="NZ_CP009933.1"/>
</dbReference>
<feature type="coiled-coil region" evidence="1">
    <location>
        <begin position="3"/>
        <end position="30"/>
    </location>
</feature>
<dbReference type="Proteomes" id="UP000033115">
    <property type="component" value="Chromosome"/>
</dbReference>